<proteinExistence type="predicted"/>
<comment type="caution">
    <text evidence="1">The sequence shown here is derived from an EMBL/GenBank/DDBJ whole genome shotgun (WGS) entry which is preliminary data.</text>
</comment>
<evidence type="ECO:0000313" key="1">
    <source>
        <dbReference type="EMBL" id="GHE25843.1"/>
    </source>
</evidence>
<dbReference type="Proteomes" id="UP000636453">
    <property type="component" value="Unassembled WGS sequence"/>
</dbReference>
<reference evidence="1" key="1">
    <citation type="journal article" date="2014" name="Int. J. Syst. Evol. Microbiol.">
        <title>Complete genome sequence of Corynebacterium casei LMG S-19264T (=DSM 44701T), isolated from a smear-ripened cheese.</title>
        <authorList>
            <consortium name="US DOE Joint Genome Institute (JGI-PGF)"/>
            <person name="Walter F."/>
            <person name="Albersmeier A."/>
            <person name="Kalinowski J."/>
            <person name="Ruckert C."/>
        </authorList>
    </citation>
    <scope>NUCLEOTIDE SEQUENCE</scope>
    <source>
        <strain evidence="1">KCTC 32020</strain>
    </source>
</reference>
<organism evidence="1 2">
    <name type="scientific">Vulcaniibacterium thermophilum</name>
    <dbReference type="NCBI Taxonomy" id="1169913"/>
    <lineage>
        <taxon>Bacteria</taxon>
        <taxon>Pseudomonadati</taxon>
        <taxon>Pseudomonadota</taxon>
        <taxon>Gammaproteobacteria</taxon>
        <taxon>Lysobacterales</taxon>
        <taxon>Lysobacteraceae</taxon>
        <taxon>Vulcaniibacterium</taxon>
    </lineage>
</organism>
<accession>A0A918YWA1</accession>
<name>A0A918YWA1_9GAMM</name>
<protein>
    <submittedName>
        <fullName evidence="1">Uncharacterized protein</fullName>
    </submittedName>
</protein>
<reference evidence="1" key="2">
    <citation type="submission" date="2020-09" db="EMBL/GenBank/DDBJ databases">
        <authorList>
            <person name="Sun Q."/>
            <person name="Kim S."/>
        </authorList>
    </citation>
    <scope>NUCLEOTIDE SEQUENCE</scope>
    <source>
        <strain evidence="1">KCTC 32020</strain>
    </source>
</reference>
<sequence>MVQMMEPQVLLGKSYSQLFRDGLIEGTKPAERIEGFLYVEAPAEGYSLAFDGEDTVDAVHLYREGHRGYAGYRGILPLGLTFGMSQKDVRSILGNPTDARDEQTIRVLGAVPAWDRYRVEFGWVHVEYEMNRSGIRLVTIFGSGGAGAQGAA</sequence>
<dbReference type="AlphaFoldDB" id="A0A918YWA1"/>
<dbReference type="EMBL" id="BNCF01000001">
    <property type="protein sequence ID" value="GHE25843.1"/>
    <property type="molecule type" value="Genomic_DNA"/>
</dbReference>
<evidence type="ECO:0000313" key="2">
    <source>
        <dbReference type="Proteomes" id="UP000636453"/>
    </source>
</evidence>
<gene>
    <name evidence="1" type="ORF">GCM10007167_03490</name>
</gene>
<keyword evidence="2" id="KW-1185">Reference proteome</keyword>